<name>A0A0B1ZRN9_9SPHN</name>
<dbReference type="SUPFAM" id="SSF46689">
    <property type="entry name" value="Homeodomain-like"/>
    <property type="match status" value="1"/>
</dbReference>
<gene>
    <name evidence="7" type="ORF">LK12_14045</name>
</gene>
<evidence type="ECO:0000256" key="5">
    <source>
        <dbReference type="SAM" id="MobiDB-lite"/>
    </source>
</evidence>
<dbReference type="GO" id="GO:0000976">
    <property type="term" value="F:transcription cis-regulatory region binding"/>
    <property type="evidence" value="ECO:0007669"/>
    <property type="project" value="TreeGrafter"/>
</dbReference>
<proteinExistence type="predicted"/>
<dbReference type="PANTHER" id="PTHR30055">
    <property type="entry name" value="HTH-TYPE TRANSCRIPTIONAL REGULATOR RUTR"/>
    <property type="match status" value="1"/>
</dbReference>
<dbReference type="STRING" id="1348853.LK12_14045"/>
<sequence>MAKEESDARTPRRRRRSSEEVADRILEAAAEEFEQSGYSGATTAAIARRADVTEAQIFRFHASKQALFRAAIFTPLNRHFADFQARSVADQESGKGGKDLARAYIGELQDFMASHSRMFMSLIVANTYSPEAADAITDLDGLQAYFEKGKAMMSARMEGDAPVSSELMVRVSFAAVLANLMFRDWLFPPGLASDTEIREAIATFVIEGIEANGPVGEGAGN</sequence>
<dbReference type="EMBL" id="JTDI01000003">
    <property type="protein sequence ID" value="KHK91857.1"/>
    <property type="molecule type" value="Genomic_DNA"/>
</dbReference>
<keyword evidence="8" id="KW-1185">Reference proteome</keyword>
<feature type="DNA-binding region" description="H-T-H motif" evidence="4">
    <location>
        <begin position="42"/>
        <end position="61"/>
    </location>
</feature>
<comment type="caution">
    <text evidence="7">The sequence shown here is derived from an EMBL/GenBank/DDBJ whole genome shotgun (WGS) entry which is preliminary data.</text>
</comment>
<dbReference type="InterPro" id="IPR001647">
    <property type="entry name" value="HTH_TetR"/>
</dbReference>
<keyword evidence="2 4" id="KW-0238">DNA-binding</keyword>
<dbReference type="InterPro" id="IPR009057">
    <property type="entry name" value="Homeodomain-like_sf"/>
</dbReference>
<evidence type="ECO:0000259" key="6">
    <source>
        <dbReference type="PROSITE" id="PS50977"/>
    </source>
</evidence>
<organism evidence="7 8">
    <name type="scientific">Novosphingobium malaysiense</name>
    <dbReference type="NCBI Taxonomy" id="1348853"/>
    <lineage>
        <taxon>Bacteria</taxon>
        <taxon>Pseudomonadati</taxon>
        <taxon>Pseudomonadota</taxon>
        <taxon>Alphaproteobacteria</taxon>
        <taxon>Sphingomonadales</taxon>
        <taxon>Sphingomonadaceae</taxon>
        <taxon>Novosphingobium</taxon>
    </lineage>
</organism>
<dbReference type="RefSeq" id="WP_039284845.1">
    <property type="nucleotide sequence ID" value="NZ_JTDI01000003.1"/>
</dbReference>
<evidence type="ECO:0000256" key="1">
    <source>
        <dbReference type="ARBA" id="ARBA00023015"/>
    </source>
</evidence>
<protein>
    <submittedName>
        <fullName evidence="7">Transcriptional regulator</fullName>
    </submittedName>
</protein>
<evidence type="ECO:0000313" key="7">
    <source>
        <dbReference type="EMBL" id="KHK91857.1"/>
    </source>
</evidence>
<keyword evidence="3" id="KW-0804">Transcription</keyword>
<evidence type="ECO:0000313" key="8">
    <source>
        <dbReference type="Proteomes" id="UP000031057"/>
    </source>
</evidence>
<reference evidence="7 8" key="1">
    <citation type="submission" date="2014-10" db="EMBL/GenBank/DDBJ databases">
        <title>Genome sequence of Novosphingobium malaysiense MUSC 273(T).</title>
        <authorList>
            <person name="Lee L.-H."/>
        </authorList>
    </citation>
    <scope>NUCLEOTIDE SEQUENCE [LARGE SCALE GENOMIC DNA]</scope>
    <source>
        <strain evidence="7 8">MUSC 273</strain>
    </source>
</reference>
<dbReference type="OrthoDB" id="7575662at2"/>
<feature type="compositionally biased region" description="Basic and acidic residues" evidence="5">
    <location>
        <begin position="1"/>
        <end position="10"/>
    </location>
</feature>
<dbReference type="Proteomes" id="UP000031057">
    <property type="component" value="Unassembled WGS sequence"/>
</dbReference>
<evidence type="ECO:0000256" key="2">
    <source>
        <dbReference type="ARBA" id="ARBA00023125"/>
    </source>
</evidence>
<dbReference type="AlphaFoldDB" id="A0A0B1ZRN9"/>
<dbReference type="InterPro" id="IPR050109">
    <property type="entry name" value="HTH-type_TetR-like_transc_reg"/>
</dbReference>
<feature type="region of interest" description="Disordered" evidence="5">
    <location>
        <begin position="1"/>
        <end position="21"/>
    </location>
</feature>
<feature type="domain" description="HTH tetR-type" evidence="6">
    <location>
        <begin position="19"/>
        <end position="79"/>
    </location>
</feature>
<dbReference type="PRINTS" id="PR00455">
    <property type="entry name" value="HTHTETR"/>
</dbReference>
<dbReference type="PANTHER" id="PTHR30055:SF234">
    <property type="entry name" value="HTH-TYPE TRANSCRIPTIONAL REGULATOR BETI"/>
    <property type="match status" value="1"/>
</dbReference>
<accession>A0A0B1ZRN9</accession>
<dbReference type="GO" id="GO:0003700">
    <property type="term" value="F:DNA-binding transcription factor activity"/>
    <property type="evidence" value="ECO:0007669"/>
    <property type="project" value="TreeGrafter"/>
</dbReference>
<keyword evidence="1" id="KW-0805">Transcription regulation</keyword>
<dbReference type="Pfam" id="PF00440">
    <property type="entry name" value="TetR_N"/>
    <property type="match status" value="1"/>
</dbReference>
<dbReference type="PROSITE" id="PS50977">
    <property type="entry name" value="HTH_TETR_2"/>
    <property type="match status" value="1"/>
</dbReference>
<evidence type="ECO:0000256" key="3">
    <source>
        <dbReference type="ARBA" id="ARBA00023163"/>
    </source>
</evidence>
<dbReference type="Gene3D" id="1.10.357.10">
    <property type="entry name" value="Tetracycline Repressor, domain 2"/>
    <property type="match status" value="1"/>
</dbReference>
<evidence type="ECO:0000256" key="4">
    <source>
        <dbReference type="PROSITE-ProRule" id="PRU00335"/>
    </source>
</evidence>